<keyword evidence="2" id="KW-1185">Reference proteome</keyword>
<protein>
    <submittedName>
        <fullName evidence="1">Uncharacterized protein</fullName>
    </submittedName>
</protein>
<organism evidence="1 2">
    <name type="scientific">Hyaloscypha variabilis (strain UAMH 11265 / GT02V1 / F)</name>
    <name type="common">Meliniomyces variabilis</name>
    <dbReference type="NCBI Taxonomy" id="1149755"/>
    <lineage>
        <taxon>Eukaryota</taxon>
        <taxon>Fungi</taxon>
        <taxon>Dikarya</taxon>
        <taxon>Ascomycota</taxon>
        <taxon>Pezizomycotina</taxon>
        <taxon>Leotiomycetes</taxon>
        <taxon>Helotiales</taxon>
        <taxon>Hyaloscyphaceae</taxon>
        <taxon>Hyaloscypha</taxon>
        <taxon>Hyaloscypha variabilis</taxon>
    </lineage>
</organism>
<dbReference type="EMBL" id="KZ613940">
    <property type="protein sequence ID" value="PMD45236.1"/>
    <property type="molecule type" value="Genomic_DNA"/>
</dbReference>
<accession>A0A2J6S391</accession>
<gene>
    <name evidence="1" type="ORF">L207DRAFT_250394</name>
</gene>
<evidence type="ECO:0000313" key="2">
    <source>
        <dbReference type="Proteomes" id="UP000235786"/>
    </source>
</evidence>
<evidence type="ECO:0000313" key="1">
    <source>
        <dbReference type="EMBL" id="PMD45236.1"/>
    </source>
</evidence>
<name>A0A2J6S391_HYAVF</name>
<dbReference type="Proteomes" id="UP000235786">
    <property type="component" value="Unassembled WGS sequence"/>
</dbReference>
<reference evidence="1 2" key="1">
    <citation type="submission" date="2016-04" db="EMBL/GenBank/DDBJ databases">
        <title>A degradative enzymes factory behind the ericoid mycorrhizal symbiosis.</title>
        <authorList>
            <consortium name="DOE Joint Genome Institute"/>
            <person name="Martino E."/>
            <person name="Morin E."/>
            <person name="Grelet G."/>
            <person name="Kuo A."/>
            <person name="Kohler A."/>
            <person name="Daghino S."/>
            <person name="Barry K."/>
            <person name="Choi C."/>
            <person name="Cichocki N."/>
            <person name="Clum A."/>
            <person name="Copeland A."/>
            <person name="Hainaut M."/>
            <person name="Haridas S."/>
            <person name="Labutti K."/>
            <person name="Lindquist E."/>
            <person name="Lipzen A."/>
            <person name="Khouja H.-R."/>
            <person name="Murat C."/>
            <person name="Ohm R."/>
            <person name="Olson A."/>
            <person name="Spatafora J."/>
            <person name="Veneault-Fourrey C."/>
            <person name="Henrissat B."/>
            <person name="Grigoriev I."/>
            <person name="Martin F."/>
            <person name="Perotto S."/>
        </authorList>
    </citation>
    <scope>NUCLEOTIDE SEQUENCE [LARGE SCALE GENOMIC DNA]</scope>
    <source>
        <strain evidence="1 2">F</strain>
    </source>
</reference>
<sequence length="132" mass="14023">MSFHSSSSVCFTRRSSAPCQSQALGRPLDQLVADVQCEGFGLSQDTSPSMFHSVSNNRALQKPHPYTAASGPGIGPYGALLPHRRTPPASSTAQFSFRHPPDLLMSHPSLGGCAASHAAHSRNPHSFVLLLC</sequence>
<dbReference type="AlphaFoldDB" id="A0A2J6S391"/>
<proteinExistence type="predicted"/>